<evidence type="ECO:0000313" key="1">
    <source>
        <dbReference type="EMBL" id="CUC10576.1"/>
    </source>
</evidence>
<dbReference type="VEuPathDB" id="CryptoDB:Cvel_34340"/>
<name>A0A0K6SA77_9ALVE</name>
<proteinExistence type="predicted"/>
<protein>
    <submittedName>
        <fullName evidence="1">Uncharacterized protein</fullName>
    </submittedName>
</protein>
<dbReference type="EMBL" id="CDMZ01004625">
    <property type="protein sequence ID" value="CUC10576.1"/>
    <property type="molecule type" value="Genomic_DNA"/>
</dbReference>
<accession>A0A0K6SA77</accession>
<sequence>MPRNSTEHSPQVITAPAIPTLVHGVAKGAKVRIDVVNSANVRLKGHPDAPAKSLEDFHIELPTNTSLLKNVVVGSMGRGSEISVNINGSANLIFDLENSTNETAGSAGRNASVDHLALASLRDVVTVEVPEGNASLCLRVDSSQSAQVLLREELEDSLRQGGGAVSRTEVMMTGGRVEVFSALQQDGDNAMRATRRPFLSLLRSSKGTPTLDGSTENLSLFAKEEEEDEEGEETLHQGALVKDLLTVHGSLQNSSVVVSLPSVGSTHVPDGGVVIQRGELMDEVFDVSGDVVDSRIDISVVDSATVNASGGLAIEDGELMDEVFDVEGSVLRSNVTIRVRGSARVVTGGDSGKR</sequence>
<gene>
    <name evidence="1" type="ORF">Cvel_34340.t2.CR2</name>
</gene>
<reference evidence="1" key="1">
    <citation type="submission" date="2014-11" db="EMBL/GenBank/DDBJ databases">
        <title>Molecular phylogeny of cliff fern family Woodsiaceae with morphological implications.</title>
        <authorList>
            <person name="Shao Y.-Z."/>
            <person name="Wei R."/>
            <person name="Zhang X.-C."/>
        </authorList>
    </citation>
    <scope>NUCLEOTIDE SEQUENCE</scope>
</reference>
<dbReference type="AlphaFoldDB" id="A0A0K6SA77"/>
<organism evidence="1">
    <name type="scientific">Chromera velia CCMP2878</name>
    <dbReference type="NCBI Taxonomy" id="1169474"/>
    <lineage>
        <taxon>Eukaryota</taxon>
        <taxon>Sar</taxon>
        <taxon>Alveolata</taxon>
        <taxon>Colpodellida</taxon>
        <taxon>Chromeraceae</taxon>
        <taxon>Chromera</taxon>
    </lineage>
</organism>